<evidence type="ECO:0000256" key="2">
    <source>
        <dbReference type="SAM" id="Phobius"/>
    </source>
</evidence>
<keyword evidence="4" id="KW-1185">Reference proteome</keyword>
<organism evidence="3 4">
    <name type="scientific">Ciona intestinalis</name>
    <name type="common">Transparent sea squirt</name>
    <name type="synonym">Ascidia intestinalis</name>
    <dbReference type="NCBI Taxonomy" id="7719"/>
    <lineage>
        <taxon>Eukaryota</taxon>
        <taxon>Metazoa</taxon>
        <taxon>Chordata</taxon>
        <taxon>Tunicata</taxon>
        <taxon>Ascidiacea</taxon>
        <taxon>Phlebobranchia</taxon>
        <taxon>Cionidae</taxon>
        <taxon>Ciona</taxon>
    </lineage>
</organism>
<evidence type="ECO:0000313" key="4">
    <source>
        <dbReference type="Proteomes" id="UP000008144"/>
    </source>
</evidence>
<name>H2XUF5_CIOIN</name>
<reference evidence="3" key="2">
    <citation type="journal article" date="2008" name="Genome Biol.">
        <title>Improved genome assembly and evidence-based global gene model set for the chordate Ciona intestinalis: new insight into intron and operon populations.</title>
        <authorList>
            <person name="Satou Y."/>
            <person name="Mineta K."/>
            <person name="Ogasawara M."/>
            <person name="Sasakura Y."/>
            <person name="Shoguchi E."/>
            <person name="Ueno K."/>
            <person name="Yamada L."/>
            <person name="Matsumoto J."/>
            <person name="Wasserscheid J."/>
            <person name="Dewar K."/>
            <person name="Wiley G.B."/>
            <person name="Macmil S.L."/>
            <person name="Roe B.A."/>
            <person name="Zeller R.W."/>
            <person name="Hastings K.E."/>
            <person name="Lemaire P."/>
            <person name="Lindquist E."/>
            <person name="Endo T."/>
            <person name="Hotta K."/>
            <person name="Inaba K."/>
        </authorList>
    </citation>
    <scope>NUCLEOTIDE SEQUENCE [LARGE SCALE GENOMIC DNA]</scope>
    <source>
        <strain evidence="3">wild type</strain>
    </source>
</reference>
<keyword evidence="2" id="KW-0472">Membrane</keyword>
<accession>H2XUF5</accession>
<dbReference type="HOGENOM" id="CLU_3019441_0_0_1"/>
<sequence>MSSVTQPQPNTVMPAPKPKRQNNHKVLGILQMTIGVLCIGLAIVSFIISKGYYPSS</sequence>
<feature type="compositionally biased region" description="Polar residues" evidence="1">
    <location>
        <begin position="1"/>
        <end position="11"/>
    </location>
</feature>
<dbReference type="Proteomes" id="UP000008144">
    <property type="component" value="Chromosome 1"/>
</dbReference>
<dbReference type="AlphaFoldDB" id="H2XUF5"/>
<reference evidence="3" key="3">
    <citation type="submission" date="2025-08" db="UniProtKB">
        <authorList>
            <consortium name="Ensembl"/>
        </authorList>
    </citation>
    <scope>IDENTIFICATION</scope>
</reference>
<evidence type="ECO:0000313" key="3">
    <source>
        <dbReference type="Ensembl" id="ENSCINP00000033289.1"/>
    </source>
</evidence>
<keyword evidence="2" id="KW-0812">Transmembrane</keyword>
<proteinExistence type="predicted"/>
<protein>
    <submittedName>
        <fullName evidence="3">Uncharacterized protein</fullName>
    </submittedName>
</protein>
<dbReference type="EMBL" id="EAAA01000068">
    <property type="status" value="NOT_ANNOTATED_CDS"/>
    <property type="molecule type" value="Genomic_DNA"/>
</dbReference>
<reference evidence="4" key="1">
    <citation type="journal article" date="2002" name="Science">
        <title>The draft genome of Ciona intestinalis: insights into chordate and vertebrate origins.</title>
        <authorList>
            <person name="Dehal P."/>
            <person name="Satou Y."/>
            <person name="Campbell R.K."/>
            <person name="Chapman J."/>
            <person name="Degnan B."/>
            <person name="De Tomaso A."/>
            <person name="Davidson B."/>
            <person name="Di Gregorio A."/>
            <person name="Gelpke M."/>
            <person name="Goodstein D.M."/>
            <person name="Harafuji N."/>
            <person name="Hastings K.E."/>
            <person name="Ho I."/>
            <person name="Hotta K."/>
            <person name="Huang W."/>
            <person name="Kawashima T."/>
            <person name="Lemaire P."/>
            <person name="Martinez D."/>
            <person name="Meinertzhagen I.A."/>
            <person name="Necula S."/>
            <person name="Nonaka M."/>
            <person name="Putnam N."/>
            <person name="Rash S."/>
            <person name="Saiga H."/>
            <person name="Satake M."/>
            <person name="Terry A."/>
            <person name="Yamada L."/>
            <person name="Wang H.G."/>
            <person name="Awazu S."/>
            <person name="Azumi K."/>
            <person name="Boore J."/>
            <person name="Branno M."/>
            <person name="Chin-Bow S."/>
            <person name="DeSantis R."/>
            <person name="Doyle S."/>
            <person name="Francino P."/>
            <person name="Keys D.N."/>
            <person name="Haga S."/>
            <person name="Hayashi H."/>
            <person name="Hino K."/>
            <person name="Imai K.S."/>
            <person name="Inaba K."/>
            <person name="Kano S."/>
            <person name="Kobayashi K."/>
            <person name="Kobayashi M."/>
            <person name="Lee B.I."/>
            <person name="Makabe K.W."/>
            <person name="Manohar C."/>
            <person name="Matassi G."/>
            <person name="Medina M."/>
            <person name="Mochizuki Y."/>
            <person name="Mount S."/>
            <person name="Morishita T."/>
            <person name="Miura S."/>
            <person name="Nakayama A."/>
            <person name="Nishizaka S."/>
            <person name="Nomoto H."/>
            <person name="Ohta F."/>
            <person name="Oishi K."/>
            <person name="Rigoutsos I."/>
            <person name="Sano M."/>
            <person name="Sasaki A."/>
            <person name="Sasakura Y."/>
            <person name="Shoguchi E."/>
            <person name="Shin-i T."/>
            <person name="Spagnuolo A."/>
            <person name="Stainier D."/>
            <person name="Suzuki M.M."/>
            <person name="Tassy O."/>
            <person name="Takatori N."/>
            <person name="Tokuoka M."/>
            <person name="Yagi K."/>
            <person name="Yoshizaki F."/>
            <person name="Wada S."/>
            <person name="Zhang C."/>
            <person name="Hyatt P.D."/>
            <person name="Larimer F."/>
            <person name="Detter C."/>
            <person name="Doggett N."/>
            <person name="Glavina T."/>
            <person name="Hawkins T."/>
            <person name="Richardson P."/>
            <person name="Lucas S."/>
            <person name="Kohara Y."/>
            <person name="Levine M."/>
            <person name="Satoh N."/>
            <person name="Rokhsar D.S."/>
        </authorList>
    </citation>
    <scope>NUCLEOTIDE SEQUENCE [LARGE SCALE GENOMIC DNA]</scope>
</reference>
<keyword evidence="2" id="KW-1133">Transmembrane helix</keyword>
<reference evidence="3" key="4">
    <citation type="submission" date="2025-09" db="UniProtKB">
        <authorList>
            <consortium name="Ensembl"/>
        </authorList>
    </citation>
    <scope>IDENTIFICATION</scope>
</reference>
<evidence type="ECO:0000256" key="1">
    <source>
        <dbReference type="SAM" id="MobiDB-lite"/>
    </source>
</evidence>
<dbReference type="InParanoid" id="H2XUF5"/>
<feature type="region of interest" description="Disordered" evidence="1">
    <location>
        <begin position="1"/>
        <end position="21"/>
    </location>
</feature>
<dbReference type="Ensembl" id="ENSCINT00000035540.1">
    <property type="protein sequence ID" value="ENSCINP00000033289.1"/>
    <property type="gene ID" value="ENSCING00000021054.1"/>
</dbReference>
<feature type="transmembrane region" description="Helical" evidence="2">
    <location>
        <begin position="26"/>
        <end position="48"/>
    </location>
</feature>